<comment type="similarity">
    <text evidence="1">Belongs to the short-chain dehydrogenases/reductases (SDR) family.</text>
</comment>
<evidence type="ECO:0000313" key="4">
    <source>
        <dbReference type="EMBL" id="KAJ3053767.1"/>
    </source>
</evidence>
<dbReference type="Gene3D" id="3.40.50.720">
    <property type="entry name" value="NAD(P)-binding Rossmann-like Domain"/>
    <property type="match status" value="1"/>
</dbReference>
<dbReference type="PANTHER" id="PTHR43618">
    <property type="entry name" value="7-ALPHA-HYDROXYSTEROID DEHYDROGENASE"/>
    <property type="match status" value="1"/>
</dbReference>
<dbReference type="AlphaFoldDB" id="A0AAD5SFK8"/>
<dbReference type="GO" id="GO:0016491">
    <property type="term" value="F:oxidoreductase activity"/>
    <property type="evidence" value="ECO:0007669"/>
    <property type="project" value="UniProtKB-KW"/>
</dbReference>
<evidence type="ECO:0000256" key="3">
    <source>
        <dbReference type="ARBA" id="ARBA00023002"/>
    </source>
</evidence>
<dbReference type="Pfam" id="PF00106">
    <property type="entry name" value="adh_short"/>
    <property type="match status" value="1"/>
</dbReference>
<sequence>MSEDQIPDFSTSTLFNVSGKVALVTGGGTGIGRMIATALVQNGARVYIASRKLSTISSTAESLTKLGPGTCTALESNLQSRADCKALAQQLVNKGEKKLHLLINNAGMTWGFNMSDQNEKLESAAWDRLFALNVKFEHEIRTGILTAHFRTLPLLEAGSNGNIDPARVINVSSVAGLSAIAEDPLSAPGNGTWSCK</sequence>
<dbReference type="InterPro" id="IPR052178">
    <property type="entry name" value="Sec_Metab_Biosynth_SDR"/>
</dbReference>
<gene>
    <name evidence="4" type="ORF">HK097_003452</name>
</gene>
<protein>
    <submittedName>
        <fullName evidence="4">Uncharacterized protein</fullName>
    </submittedName>
</protein>
<keyword evidence="5" id="KW-1185">Reference proteome</keyword>
<proteinExistence type="inferred from homology"/>
<accession>A0AAD5SFK8</accession>
<evidence type="ECO:0000256" key="1">
    <source>
        <dbReference type="ARBA" id="ARBA00006484"/>
    </source>
</evidence>
<evidence type="ECO:0000313" key="5">
    <source>
        <dbReference type="Proteomes" id="UP001212841"/>
    </source>
</evidence>
<dbReference type="PRINTS" id="PR00081">
    <property type="entry name" value="GDHRDH"/>
</dbReference>
<organism evidence="4 5">
    <name type="scientific">Rhizophlyctis rosea</name>
    <dbReference type="NCBI Taxonomy" id="64517"/>
    <lineage>
        <taxon>Eukaryota</taxon>
        <taxon>Fungi</taxon>
        <taxon>Fungi incertae sedis</taxon>
        <taxon>Chytridiomycota</taxon>
        <taxon>Chytridiomycota incertae sedis</taxon>
        <taxon>Chytridiomycetes</taxon>
        <taxon>Rhizophlyctidales</taxon>
        <taxon>Rhizophlyctidaceae</taxon>
        <taxon>Rhizophlyctis</taxon>
    </lineage>
</organism>
<name>A0AAD5SFK8_9FUNG</name>
<keyword evidence="2" id="KW-0521">NADP</keyword>
<comment type="caution">
    <text evidence="4">The sequence shown here is derived from an EMBL/GenBank/DDBJ whole genome shotgun (WGS) entry which is preliminary data.</text>
</comment>
<dbReference type="PANTHER" id="PTHR43618:SF8">
    <property type="entry name" value="7ALPHA-HYDROXYSTEROID DEHYDROGENASE"/>
    <property type="match status" value="1"/>
</dbReference>
<reference evidence="4" key="1">
    <citation type="submission" date="2020-05" db="EMBL/GenBank/DDBJ databases">
        <title>Phylogenomic resolution of chytrid fungi.</title>
        <authorList>
            <person name="Stajich J.E."/>
            <person name="Amses K."/>
            <person name="Simmons R."/>
            <person name="Seto K."/>
            <person name="Myers J."/>
            <person name="Bonds A."/>
            <person name="Quandt C.A."/>
            <person name="Barry K."/>
            <person name="Liu P."/>
            <person name="Grigoriev I."/>
            <person name="Longcore J.E."/>
            <person name="James T.Y."/>
        </authorList>
    </citation>
    <scope>NUCLEOTIDE SEQUENCE</scope>
    <source>
        <strain evidence="4">JEL0318</strain>
    </source>
</reference>
<dbReference type="InterPro" id="IPR036291">
    <property type="entry name" value="NAD(P)-bd_dom_sf"/>
</dbReference>
<dbReference type="EMBL" id="JADGJD010000181">
    <property type="protein sequence ID" value="KAJ3053767.1"/>
    <property type="molecule type" value="Genomic_DNA"/>
</dbReference>
<dbReference type="SUPFAM" id="SSF51735">
    <property type="entry name" value="NAD(P)-binding Rossmann-fold domains"/>
    <property type="match status" value="1"/>
</dbReference>
<dbReference type="Proteomes" id="UP001212841">
    <property type="component" value="Unassembled WGS sequence"/>
</dbReference>
<keyword evidence="3" id="KW-0560">Oxidoreductase</keyword>
<evidence type="ECO:0000256" key="2">
    <source>
        <dbReference type="ARBA" id="ARBA00022857"/>
    </source>
</evidence>
<dbReference type="InterPro" id="IPR002347">
    <property type="entry name" value="SDR_fam"/>
</dbReference>